<dbReference type="EMBL" id="LYXU01000001">
    <property type="protein sequence ID" value="OBS29310.1"/>
    <property type="molecule type" value="Genomic_DNA"/>
</dbReference>
<dbReference type="AlphaFoldDB" id="A0A1B8B9B5"/>
<dbReference type="Proteomes" id="UP000091967">
    <property type="component" value="Unassembled WGS sequence"/>
</dbReference>
<organism evidence="2 3">
    <name type="scientific">Fusarium poae</name>
    <dbReference type="NCBI Taxonomy" id="36050"/>
    <lineage>
        <taxon>Eukaryota</taxon>
        <taxon>Fungi</taxon>
        <taxon>Dikarya</taxon>
        <taxon>Ascomycota</taxon>
        <taxon>Pezizomycotina</taxon>
        <taxon>Sordariomycetes</taxon>
        <taxon>Hypocreomycetidae</taxon>
        <taxon>Hypocreales</taxon>
        <taxon>Nectriaceae</taxon>
        <taxon>Fusarium</taxon>
    </lineage>
</organism>
<dbReference type="OrthoDB" id="5042350at2759"/>
<evidence type="ECO:0000256" key="1">
    <source>
        <dbReference type="SAM" id="MobiDB-lite"/>
    </source>
</evidence>
<protein>
    <submittedName>
        <fullName evidence="2">Uncharacterized protein</fullName>
    </submittedName>
</protein>
<proteinExistence type="predicted"/>
<keyword evidence="3" id="KW-1185">Reference proteome</keyword>
<feature type="compositionally biased region" description="Acidic residues" evidence="1">
    <location>
        <begin position="488"/>
        <end position="502"/>
    </location>
</feature>
<evidence type="ECO:0000313" key="2">
    <source>
        <dbReference type="EMBL" id="OBS29310.1"/>
    </source>
</evidence>
<dbReference type="OMA" id="MAVRIEW"/>
<gene>
    <name evidence="2" type="ORF">FPOA_03246</name>
</gene>
<name>A0A1B8B9B5_FUSPO</name>
<dbReference type="STRING" id="36050.A0A1B8B9B5"/>
<comment type="caution">
    <text evidence="2">The sequence shown here is derived from an EMBL/GenBank/DDBJ whole genome shotgun (WGS) entry which is preliminary data.</text>
</comment>
<evidence type="ECO:0000313" key="3">
    <source>
        <dbReference type="Proteomes" id="UP000091967"/>
    </source>
</evidence>
<feature type="region of interest" description="Disordered" evidence="1">
    <location>
        <begin position="482"/>
        <end position="509"/>
    </location>
</feature>
<accession>A0A1B8B9B5</accession>
<reference evidence="2 3" key="1">
    <citation type="submission" date="2016-06" db="EMBL/GenBank/DDBJ databases">
        <title>Living apart together: crosstalk between the core and supernumerary genomes in a fungal plant pathogen.</title>
        <authorList>
            <person name="Vanheule A."/>
            <person name="Audenaert K."/>
            <person name="Warris S."/>
            <person name="Van De Geest H."/>
            <person name="Schijlen E."/>
            <person name="Hofte M."/>
            <person name="De Saeger S."/>
            <person name="Haesaert G."/>
            <person name="Waalwijk C."/>
            <person name="Van Der Lee T."/>
        </authorList>
    </citation>
    <scope>NUCLEOTIDE SEQUENCE [LARGE SCALE GENOMIC DNA]</scope>
    <source>
        <strain evidence="2 3">2516</strain>
    </source>
</reference>
<sequence>MSDQSARILFHRRVHEYGDLVYNNMVPQGRAIMGSGQFNIESLRDLRPVSTNWPMQAGIYLIIYEDFDGVTFQGRMSQHQQHAQTKNSAHYRLARKARTMIMVPIILRPGGDVPDSFLDIAEFSMVCLFRTWFSALFRPSDTSAVGAYATDFDACVTFSSLMRDVSLRTGWTPGRTYGLNWHTPVLSTPRPDVQWTSWYLEGKDTYVYRTRRRISINSQDAEIYWQAVRKIKIPVALAREAGFQHYQPIHLVVEIKKRNNEYLTHPFRFVRYPPRIGLNPELEKLRSMAVRIEWVDEHGNWKTYYLERQRTWTTIPNTNVPEIYRQALFMMCNVEQTVFANPPAWTWPTAPARINFLRTNHMQQKVVLEVRPIRHKQWPPDNTIAGNTQRLQQLFPPGPNSNTMIGERPGKAFLGNTRTTCDLCFSQSTTTKCQYNPATRTCQTCRCLNRPCTFSRSGNLIQEFVYGGRLEELGVAPHMARSGSMASDMEEAPFDPNIEEEEHANLADN</sequence>